<dbReference type="GO" id="GO:0019264">
    <property type="term" value="P:glycine biosynthetic process from serine"/>
    <property type="evidence" value="ECO:0007669"/>
    <property type="project" value="TreeGrafter"/>
</dbReference>
<dbReference type="InterPro" id="IPR015424">
    <property type="entry name" value="PyrdxlP-dep_Trfase"/>
</dbReference>
<evidence type="ECO:0000256" key="1">
    <source>
        <dbReference type="ARBA" id="ARBA00001528"/>
    </source>
</evidence>
<protein>
    <recommendedName>
        <fullName evidence="4">Serine hydroxymethyltransferase-like domain-containing protein</fullName>
    </recommendedName>
</protein>
<dbReference type="PANTHER" id="PTHR11680">
    <property type="entry name" value="SERINE HYDROXYMETHYLTRANSFERASE"/>
    <property type="match status" value="1"/>
</dbReference>
<dbReference type="InterPro" id="IPR049943">
    <property type="entry name" value="Ser_HO-MeTrfase-like"/>
</dbReference>
<dbReference type="AlphaFoldDB" id="A0A9J5YRG3"/>
<evidence type="ECO:0000313" key="6">
    <source>
        <dbReference type="Proteomes" id="UP000824120"/>
    </source>
</evidence>
<comment type="catalytic activity">
    <reaction evidence="1">
        <text>(6R)-5,10-methylene-5,6,7,8-tetrahydrofolate + glycine + H2O = (6S)-5,6,7,8-tetrahydrofolate + L-serine</text>
        <dbReference type="Rhea" id="RHEA:15481"/>
        <dbReference type="ChEBI" id="CHEBI:15377"/>
        <dbReference type="ChEBI" id="CHEBI:15636"/>
        <dbReference type="ChEBI" id="CHEBI:33384"/>
        <dbReference type="ChEBI" id="CHEBI:57305"/>
        <dbReference type="ChEBI" id="CHEBI:57453"/>
        <dbReference type="EC" id="2.1.2.1"/>
    </reaction>
</comment>
<dbReference type="GO" id="GO:0046653">
    <property type="term" value="P:tetrahydrofolate metabolic process"/>
    <property type="evidence" value="ECO:0007669"/>
    <property type="project" value="TreeGrafter"/>
</dbReference>
<proteinExistence type="predicted"/>
<evidence type="ECO:0000256" key="2">
    <source>
        <dbReference type="ARBA" id="ARBA00001933"/>
    </source>
</evidence>
<comment type="cofactor">
    <cofactor evidence="2">
        <name>pyridoxal 5'-phosphate</name>
        <dbReference type="ChEBI" id="CHEBI:597326"/>
    </cofactor>
</comment>
<dbReference type="InterPro" id="IPR015421">
    <property type="entry name" value="PyrdxlP-dep_Trfase_major"/>
</dbReference>
<dbReference type="GO" id="GO:0030170">
    <property type="term" value="F:pyridoxal phosphate binding"/>
    <property type="evidence" value="ECO:0007669"/>
    <property type="project" value="TreeGrafter"/>
</dbReference>
<accession>A0A9J5YRG3</accession>
<sequence>MTLQPYSYSSPGTDASEQFSSSLEIHLALHHTSLVQHIWIKQWNALFEHIHPDCHDYQTNMEKSFNVSLFFKTISWKVDASTGYIDCTQLENYATLFRPKFIVTNTSAYAHCYDYACLRKVRSKQEVFLLANMAQISALVASWVVCSPFEYAIDVICAIQIKGAKAYTIVVFGKCLFALEHFGNEHSIFIVVSGVVVVARIIQDHILFFANIAHKASGIQLKSETSTMDKTSLNKGWHMDKSRQPEHVRQTKWMEVSRYHSHPHLLERDVVTTPLLPLAWPQNSLPLPAGQSHNRTLENGVYGCDTMTHNRDTSREGRLVEPHDSYRRAKLLNPDIYRGEALAEHYDYPRQDGLVEHREYQLVNVEAGLQDVVNHHPYALYSENFSSQDPVYSPHPTYNPPPSLRPEYPLGSLLTEYSSTRGMPPEYHSSPNSLPAFHYHQPVYRY</sequence>
<dbReference type="EMBL" id="JACXVP010000006">
    <property type="protein sequence ID" value="KAG5603002.1"/>
    <property type="molecule type" value="Genomic_DNA"/>
</dbReference>
<dbReference type="SUPFAM" id="SSF53383">
    <property type="entry name" value="PLP-dependent transferases"/>
    <property type="match status" value="1"/>
</dbReference>
<dbReference type="OrthoDB" id="1920894at2759"/>
<keyword evidence="6" id="KW-1185">Reference proteome</keyword>
<keyword evidence="3" id="KW-0663">Pyridoxal phosphate</keyword>
<dbReference type="InterPro" id="IPR039429">
    <property type="entry name" value="SHMT-like_dom"/>
</dbReference>
<evidence type="ECO:0000256" key="3">
    <source>
        <dbReference type="ARBA" id="ARBA00022898"/>
    </source>
</evidence>
<feature type="domain" description="Serine hydroxymethyltransferase-like" evidence="4">
    <location>
        <begin position="54"/>
        <end position="160"/>
    </location>
</feature>
<dbReference type="Pfam" id="PF00464">
    <property type="entry name" value="SHMT"/>
    <property type="match status" value="1"/>
</dbReference>
<evidence type="ECO:0000259" key="4">
    <source>
        <dbReference type="Pfam" id="PF00464"/>
    </source>
</evidence>
<organism evidence="5 6">
    <name type="scientific">Solanum commersonii</name>
    <name type="common">Commerson's wild potato</name>
    <name type="synonym">Commerson's nightshade</name>
    <dbReference type="NCBI Taxonomy" id="4109"/>
    <lineage>
        <taxon>Eukaryota</taxon>
        <taxon>Viridiplantae</taxon>
        <taxon>Streptophyta</taxon>
        <taxon>Embryophyta</taxon>
        <taxon>Tracheophyta</taxon>
        <taxon>Spermatophyta</taxon>
        <taxon>Magnoliopsida</taxon>
        <taxon>eudicotyledons</taxon>
        <taxon>Gunneridae</taxon>
        <taxon>Pentapetalae</taxon>
        <taxon>asterids</taxon>
        <taxon>lamiids</taxon>
        <taxon>Solanales</taxon>
        <taxon>Solanaceae</taxon>
        <taxon>Solanoideae</taxon>
        <taxon>Solaneae</taxon>
        <taxon>Solanum</taxon>
    </lineage>
</organism>
<dbReference type="Proteomes" id="UP000824120">
    <property type="component" value="Chromosome 6"/>
</dbReference>
<dbReference type="GO" id="GO:0005739">
    <property type="term" value="C:mitochondrion"/>
    <property type="evidence" value="ECO:0007669"/>
    <property type="project" value="TreeGrafter"/>
</dbReference>
<dbReference type="Gene3D" id="3.40.640.10">
    <property type="entry name" value="Type I PLP-dependent aspartate aminotransferase-like (Major domain)"/>
    <property type="match status" value="1"/>
</dbReference>
<reference evidence="5 6" key="1">
    <citation type="submission" date="2020-09" db="EMBL/GenBank/DDBJ databases">
        <title>De no assembly of potato wild relative species, Solanum commersonii.</title>
        <authorList>
            <person name="Cho K."/>
        </authorList>
    </citation>
    <scope>NUCLEOTIDE SEQUENCE [LARGE SCALE GENOMIC DNA]</scope>
    <source>
        <strain evidence="5">LZ3.2</strain>
        <tissue evidence="5">Leaf</tissue>
    </source>
</reference>
<name>A0A9J5YRG3_SOLCO</name>
<comment type="caution">
    <text evidence="5">The sequence shown here is derived from an EMBL/GenBank/DDBJ whole genome shotgun (WGS) entry which is preliminary data.</text>
</comment>
<evidence type="ECO:0000313" key="5">
    <source>
        <dbReference type="EMBL" id="KAG5603002.1"/>
    </source>
</evidence>
<dbReference type="GO" id="GO:0004372">
    <property type="term" value="F:glycine hydroxymethyltransferase activity"/>
    <property type="evidence" value="ECO:0007669"/>
    <property type="project" value="UniProtKB-EC"/>
</dbReference>
<dbReference type="PANTHER" id="PTHR11680:SF28">
    <property type="entry name" value="SERINE HYDROXYMETHYLTRANSFERASE, MITOCHONDRIAL"/>
    <property type="match status" value="1"/>
</dbReference>
<gene>
    <name evidence="5" type="ORF">H5410_034372</name>
</gene>